<name>A0A518HSY5_9BACT</name>
<proteinExistence type="predicted"/>
<dbReference type="Proteomes" id="UP000319004">
    <property type="component" value="Chromosome"/>
</dbReference>
<dbReference type="InterPro" id="IPR019476">
    <property type="entry name" value="T4SS_TraD_DNA-bd"/>
</dbReference>
<feature type="domain" description="Type IV secretion system coupling protein TraD DNA-binding" evidence="1">
    <location>
        <begin position="52"/>
        <end position="172"/>
    </location>
</feature>
<protein>
    <submittedName>
        <fullName evidence="2">Type IV secretion-system coupling protein DNA-binding domain protein</fullName>
    </submittedName>
</protein>
<accession>A0A518HSY5</accession>
<evidence type="ECO:0000259" key="1">
    <source>
        <dbReference type="Pfam" id="PF10412"/>
    </source>
</evidence>
<evidence type="ECO:0000313" key="2">
    <source>
        <dbReference type="EMBL" id="QDV43946.1"/>
    </source>
</evidence>
<dbReference type="SUPFAM" id="SSF52540">
    <property type="entry name" value="P-loop containing nucleoside triphosphate hydrolases"/>
    <property type="match status" value="1"/>
</dbReference>
<sequence>MSREKPLHPAHTTLLMPHEADRKRYFPLEGPKGLRLSWGLSRKGMPYDEHVNDTKVHFLIVGTAGSGKTTALHLLSKSILVPRNSVGHIGVVHPDPTPYQSKFPLRFRALITDPKNENLPKMHGWGIPKDAIIITNPFDARCSGWDISGDLDTHVKRDQFVKEIINMDPVNLSGAVRDAGSRVWDRIANACLTPVMDALAEGAFPFS</sequence>
<dbReference type="InterPro" id="IPR027417">
    <property type="entry name" value="P-loop_NTPase"/>
</dbReference>
<gene>
    <name evidence="2" type="ORF">Enr13x_38060</name>
</gene>
<dbReference type="GO" id="GO:0003677">
    <property type="term" value="F:DNA binding"/>
    <property type="evidence" value="ECO:0007669"/>
    <property type="project" value="UniProtKB-KW"/>
</dbReference>
<keyword evidence="2" id="KW-0238">DNA-binding</keyword>
<evidence type="ECO:0000313" key="3">
    <source>
        <dbReference type="Proteomes" id="UP000319004"/>
    </source>
</evidence>
<dbReference type="AlphaFoldDB" id="A0A518HSY5"/>
<dbReference type="Pfam" id="PF10412">
    <property type="entry name" value="TrwB_AAD_bind"/>
    <property type="match status" value="1"/>
</dbReference>
<organism evidence="2 3">
    <name type="scientific">Stieleria neptunia</name>
    <dbReference type="NCBI Taxonomy" id="2527979"/>
    <lineage>
        <taxon>Bacteria</taxon>
        <taxon>Pseudomonadati</taxon>
        <taxon>Planctomycetota</taxon>
        <taxon>Planctomycetia</taxon>
        <taxon>Pirellulales</taxon>
        <taxon>Pirellulaceae</taxon>
        <taxon>Stieleria</taxon>
    </lineage>
</organism>
<dbReference type="EMBL" id="CP037423">
    <property type="protein sequence ID" value="QDV43946.1"/>
    <property type="molecule type" value="Genomic_DNA"/>
</dbReference>
<keyword evidence="3" id="KW-1185">Reference proteome</keyword>
<reference evidence="2 3" key="1">
    <citation type="submission" date="2019-03" db="EMBL/GenBank/DDBJ databases">
        <title>Deep-cultivation of Planctomycetes and their phenomic and genomic characterization uncovers novel biology.</title>
        <authorList>
            <person name="Wiegand S."/>
            <person name="Jogler M."/>
            <person name="Boedeker C."/>
            <person name="Pinto D."/>
            <person name="Vollmers J."/>
            <person name="Rivas-Marin E."/>
            <person name="Kohn T."/>
            <person name="Peeters S.H."/>
            <person name="Heuer A."/>
            <person name="Rast P."/>
            <person name="Oberbeckmann S."/>
            <person name="Bunk B."/>
            <person name="Jeske O."/>
            <person name="Meyerdierks A."/>
            <person name="Storesund J.E."/>
            <person name="Kallscheuer N."/>
            <person name="Luecker S."/>
            <person name="Lage O.M."/>
            <person name="Pohl T."/>
            <person name="Merkel B.J."/>
            <person name="Hornburger P."/>
            <person name="Mueller R.-W."/>
            <person name="Bruemmer F."/>
            <person name="Labrenz M."/>
            <person name="Spormann A.M."/>
            <person name="Op den Camp H."/>
            <person name="Overmann J."/>
            <person name="Amann R."/>
            <person name="Jetten M.S.M."/>
            <person name="Mascher T."/>
            <person name="Medema M.H."/>
            <person name="Devos D.P."/>
            <person name="Kaster A.-K."/>
            <person name="Ovreas L."/>
            <person name="Rohde M."/>
            <person name="Galperin M.Y."/>
            <person name="Jogler C."/>
        </authorList>
    </citation>
    <scope>NUCLEOTIDE SEQUENCE [LARGE SCALE GENOMIC DNA]</scope>
    <source>
        <strain evidence="2 3">Enr13</strain>
    </source>
</reference>
<dbReference type="OrthoDB" id="251874at2"/>
<dbReference type="Gene3D" id="3.40.50.300">
    <property type="entry name" value="P-loop containing nucleotide triphosphate hydrolases"/>
    <property type="match status" value="1"/>
</dbReference>
<dbReference type="KEGG" id="snep:Enr13x_38060"/>